<name>A0AA39H3T0_9BILA</name>
<keyword evidence="1" id="KW-1133">Transmembrane helix</keyword>
<feature type="transmembrane region" description="Helical" evidence="1">
    <location>
        <begin position="123"/>
        <end position="144"/>
    </location>
</feature>
<proteinExistence type="predicted"/>
<evidence type="ECO:0000256" key="1">
    <source>
        <dbReference type="SAM" id="Phobius"/>
    </source>
</evidence>
<organism evidence="2 3">
    <name type="scientific">Steinernema hermaphroditum</name>
    <dbReference type="NCBI Taxonomy" id="289476"/>
    <lineage>
        <taxon>Eukaryota</taxon>
        <taxon>Metazoa</taxon>
        <taxon>Ecdysozoa</taxon>
        <taxon>Nematoda</taxon>
        <taxon>Chromadorea</taxon>
        <taxon>Rhabditida</taxon>
        <taxon>Tylenchina</taxon>
        <taxon>Panagrolaimomorpha</taxon>
        <taxon>Strongyloidoidea</taxon>
        <taxon>Steinernematidae</taxon>
        <taxon>Steinernema</taxon>
    </lineage>
</organism>
<feature type="transmembrane region" description="Helical" evidence="1">
    <location>
        <begin position="156"/>
        <end position="182"/>
    </location>
</feature>
<evidence type="ECO:0000313" key="3">
    <source>
        <dbReference type="Proteomes" id="UP001175271"/>
    </source>
</evidence>
<evidence type="ECO:0000313" key="2">
    <source>
        <dbReference type="EMBL" id="KAK0398216.1"/>
    </source>
</evidence>
<dbReference type="AlphaFoldDB" id="A0AA39H3T0"/>
<dbReference type="Proteomes" id="UP001175271">
    <property type="component" value="Unassembled WGS sequence"/>
</dbReference>
<feature type="transmembrane region" description="Helical" evidence="1">
    <location>
        <begin position="87"/>
        <end position="108"/>
    </location>
</feature>
<feature type="transmembrane region" description="Helical" evidence="1">
    <location>
        <begin position="208"/>
        <end position="237"/>
    </location>
</feature>
<comment type="caution">
    <text evidence="2">The sequence shown here is derived from an EMBL/GenBank/DDBJ whole genome shotgun (WGS) entry which is preliminary data.</text>
</comment>
<protein>
    <submittedName>
        <fullName evidence="2">Uncharacterized protein</fullName>
    </submittedName>
</protein>
<gene>
    <name evidence="2" type="ORF">QR680_002481</name>
</gene>
<sequence>MQGLPRYDAETFRSLRRVENPSMQIFPSVHVPGEPNLQELAVMPGTATPLSYTSRVRPLDNPLLMKPEPENWSEVLFKITDVGIHRFYFLMNRLPGIAMLMISTWLIWGRGAHTVFYGSEKGMSISAIVAGIVIIMGSIFGSMNHNDSKKRAHYQIIYRLVGNMLNVAGSIVVLVFAAVAVVKVNGKDETESYKKCKSSGCYSPNERLTLAAVLIGLSIAIVIISALSFVHAAAASYRLRAVTKKSKKSNSPAEIHRPRIQAAFNNPAMIGESEYY</sequence>
<keyword evidence="1" id="KW-0472">Membrane</keyword>
<keyword evidence="1" id="KW-0812">Transmembrane</keyword>
<dbReference type="EMBL" id="JAUCMV010000005">
    <property type="protein sequence ID" value="KAK0398216.1"/>
    <property type="molecule type" value="Genomic_DNA"/>
</dbReference>
<reference evidence="2" key="1">
    <citation type="submission" date="2023-06" db="EMBL/GenBank/DDBJ databases">
        <title>Genomic analysis of the entomopathogenic nematode Steinernema hermaphroditum.</title>
        <authorList>
            <person name="Schwarz E.M."/>
            <person name="Heppert J.K."/>
            <person name="Baniya A."/>
            <person name="Schwartz H.T."/>
            <person name="Tan C.-H."/>
            <person name="Antoshechkin I."/>
            <person name="Sternberg P.W."/>
            <person name="Goodrich-Blair H."/>
            <person name="Dillman A.R."/>
        </authorList>
    </citation>
    <scope>NUCLEOTIDE SEQUENCE</scope>
    <source>
        <strain evidence="2">PS9179</strain>
        <tissue evidence="2">Whole animal</tissue>
    </source>
</reference>
<keyword evidence="3" id="KW-1185">Reference proteome</keyword>
<accession>A0AA39H3T0</accession>